<proteinExistence type="inferred from homology"/>
<dbReference type="SUPFAM" id="SSF52313">
    <property type="entry name" value="Ribosomal protein S2"/>
    <property type="match status" value="1"/>
</dbReference>
<dbReference type="Gene3D" id="3.40.50.10490">
    <property type="entry name" value="Glucose-6-phosphate isomerase like protein, domain 1"/>
    <property type="match status" value="1"/>
</dbReference>
<comment type="similarity">
    <text evidence="1 5 6">Belongs to the universal ribosomal protein uS2 family.</text>
</comment>
<accession>A0A2S7U3H4</accession>
<protein>
    <recommendedName>
        <fullName evidence="4 5">Small ribosomal subunit protein uS2</fullName>
    </recommendedName>
</protein>
<dbReference type="HAMAP" id="MF_00291_B">
    <property type="entry name" value="Ribosomal_uS2_B"/>
    <property type="match status" value="1"/>
</dbReference>
<evidence type="ECO:0000256" key="5">
    <source>
        <dbReference type="HAMAP-Rule" id="MF_00291"/>
    </source>
</evidence>
<evidence type="ECO:0000256" key="1">
    <source>
        <dbReference type="ARBA" id="ARBA00006242"/>
    </source>
</evidence>
<evidence type="ECO:0000313" key="8">
    <source>
        <dbReference type="EMBL" id="PQJ28703.1"/>
    </source>
</evidence>
<feature type="coiled-coil region" evidence="7">
    <location>
        <begin position="222"/>
        <end position="256"/>
    </location>
</feature>
<dbReference type="RefSeq" id="WP_105043199.1">
    <property type="nucleotide sequence ID" value="NZ_MQWA01000001.1"/>
</dbReference>
<reference evidence="8 9" key="1">
    <citation type="submission" date="2016-12" db="EMBL/GenBank/DDBJ databases">
        <title>Study of bacterial adaptation to deep sea.</title>
        <authorList>
            <person name="Song J."/>
            <person name="Yoshizawa S."/>
            <person name="Kogure K."/>
        </authorList>
    </citation>
    <scope>NUCLEOTIDE SEQUENCE [LARGE SCALE GENOMIC DNA]</scope>
    <source>
        <strain evidence="8 9">SAORIC-165</strain>
    </source>
</reference>
<dbReference type="PRINTS" id="PR00395">
    <property type="entry name" value="RIBOSOMALS2"/>
</dbReference>
<dbReference type="PANTHER" id="PTHR12534">
    <property type="entry name" value="30S RIBOSOMAL PROTEIN S2 PROKARYOTIC AND ORGANELLAR"/>
    <property type="match status" value="1"/>
</dbReference>
<dbReference type="OrthoDB" id="9808036at2"/>
<evidence type="ECO:0000256" key="3">
    <source>
        <dbReference type="ARBA" id="ARBA00023274"/>
    </source>
</evidence>
<dbReference type="PROSITE" id="PS00963">
    <property type="entry name" value="RIBOSOMAL_S2_2"/>
    <property type="match status" value="1"/>
</dbReference>
<keyword evidence="9" id="KW-1185">Reference proteome</keyword>
<evidence type="ECO:0000313" key="9">
    <source>
        <dbReference type="Proteomes" id="UP000239907"/>
    </source>
</evidence>
<dbReference type="AlphaFoldDB" id="A0A2S7U3H4"/>
<dbReference type="CDD" id="cd01425">
    <property type="entry name" value="RPS2"/>
    <property type="match status" value="1"/>
</dbReference>
<keyword evidence="3 5" id="KW-0687">Ribonucleoprotein</keyword>
<sequence>MINELIKEMVDAGVHYGHQTRKWNPKMKPYLMKDKGGIYIIDLEKTVENLDKASDFLTDLAGKGKKILFVGCKRQAQDAVKEAAEAAGQFYVNHRWLGGTLTNLTTIRRSVERLKYLEDIEKQPEFKAMSKKELAALAREKGKLFRNLCGIRDMEKLPDAIVIVDSARETIAVAEARRLNIPVIAIVDTNANPAVIDYPIPGNDDAIRSIRILLQNLVDSIVVGAKSKVEAAKKEVEAAKKKVEAAKSDDAAAKAE</sequence>
<evidence type="ECO:0000256" key="4">
    <source>
        <dbReference type="ARBA" id="ARBA00035256"/>
    </source>
</evidence>
<dbReference type="InterPro" id="IPR018130">
    <property type="entry name" value="Ribosomal_uS2_CS"/>
</dbReference>
<dbReference type="EMBL" id="MQWA01000001">
    <property type="protein sequence ID" value="PQJ28703.1"/>
    <property type="molecule type" value="Genomic_DNA"/>
</dbReference>
<gene>
    <name evidence="5" type="primary">rpsB</name>
    <name evidence="8" type="ORF">BSZ32_09440</name>
</gene>
<dbReference type="Gene3D" id="1.10.287.610">
    <property type="entry name" value="Helix hairpin bin"/>
    <property type="match status" value="1"/>
</dbReference>
<name>A0A2S7U3H4_9BACT</name>
<dbReference type="PANTHER" id="PTHR12534:SF0">
    <property type="entry name" value="SMALL RIBOSOMAL SUBUNIT PROTEIN US2M"/>
    <property type="match status" value="1"/>
</dbReference>
<dbReference type="Pfam" id="PF00318">
    <property type="entry name" value="Ribosomal_S2"/>
    <property type="match status" value="1"/>
</dbReference>
<evidence type="ECO:0000256" key="7">
    <source>
        <dbReference type="SAM" id="Coils"/>
    </source>
</evidence>
<dbReference type="GO" id="GO:0003735">
    <property type="term" value="F:structural constituent of ribosome"/>
    <property type="evidence" value="ECO:0007669"/>
    <property type="project" value="InterPro"/>
</dbReference>
<keyword evidence="7" id="KW-0175">Coiled coil</keyword>
<dbReference type="InterPro" id="IPR005706">
    <property type="entry name" value="Ribosomal_uS2_bac/mit/plastid"/>
</dbReference>
<evidence type="ECO:0000256" key="6">
    <source>
        <dbReference type="RuleBase" id="RU003631"/>
    </source>
</evidence>
<dbReference type="Proteomes" id="UP000239907">
    <property type="component" value="Unassembled WGS sequence"/>
</dbReference>
<dbReference type="GO" id="GO:0022627">
    <property type="term" value="C:cytosolic small ribosomal subunit"/>
    <property type="evidence" value="ECO:0007669"/>
    <property type="project" value="TreeGrafter"/>
</dbReference>
<dbReference type="InterPro" id="IPR023591">
    <property type="entry name" value="Ribosomal_uS2_flav_dom_sf"/>
</dbReference>
<comment type="caution">
    <text evidence="8">The sequence shown here is derived from an EMBL/GenBank/DDBJ whole genome shotgun (WGS) entry which is preliminary data.</text>
</comment>
<dbReference type="GO" id="GO:0006412">
    <property type="term" value="P:translation"/>
    <property type="evidence" value="ECO:0007669"/>
    <property type="project" value="UniProtKB-UniRule"/>
</dbReference>
<keyword evidence="2 5" id="KW-0689">Ribosomal protein</keyword>
<organism evidence="8 9">
    <name type="scientific">Rubritalea profundi</name>
    <dbReference type="NCBI Taxonomy" id="1658618"/>
    <lineage>
        <taxon>Bacteria</taxon>
        <taxon>Pseudomonadati</taxon>
        <taxon>Verrucomicrobiota</taxon>
        <taxon>Verrucomicrobiia</taxon>
        <taxon>Verrucomicrobiales</taxon>
        <taxon>Rubritaleaceae</taxon>
        <taxon>Rubritalea</taxon>
    </lineage>
</organism>
<dbReference type="NCBIfam" id="TIGR01011">
    <property type="entry name" value="rpsB_bact"/>
    <property type="match status" value="1"/>
</dbReference>
<dbReference type="InterPro" id="IPR001865">
    <property type="entry name" value="Ribosomal_uS2"/>
</dbReference>
<evidence type="ECO:0000256" key="2">
    <source>
        <dbReference type="ARBA" id="ARBA00022980"/>
    </source>
</evidence>